<evidence type="ECO:0000313" key="3">
    <source>
        <dbReference type="Proteomes" id="UP000298663"/>
    </source>
</evidence>
<keyword evidence="3" id="KW-1185">Reference proteome</keyword>
<keyword evidence="1" id="KW-0472">Membrane</keyword>
<evidence type="ECO:0000313" key="2">
    <source>
        <dbReference type="EMBL" id="TKR93629.1"/>
    </source>
</evidence>
<dbReference type="AlphaFoldDB" id="A0A4U5PB92"/>
<feature type="transmembrane region" description="Helical" evidence="1">
    <location>
        <begin position="44"/>
        <end position="65"/>
    </location>
</feature>
<keyword evidence="1" id="KW-1133">Transmembrane helix</keyword>
<evidence type="ECO:0000256" key="1">
    <source>
        <dbReference type="SAM" id="Phobius"/>
    </source>
</evidence>
<reference evidence="2 3" key="2">
    <citation type="journal article" date="2019" name="G3 (Bethesda)">
        <title>Hybrid Assembly of the Genome of the Entomopathogenic Nematode Steinernema carpocapsae Identifies the X-Chromosome.</title>
        <authorList>
            <person name="Serra L."/>
            <person name="Macchietto M."/>
            <person name="Macias-Munoz A."/>
            <person name="McGill C.J."/>
            <person name="Rodriguez I.M."/>
            <person name="Rodriguez B."/>
            <person name="Murad R."/>
            <person name="Mortazavi A."/>
        </authorList>
    </citation>
    <scope>NUCLEOTIDE SEQUENCE [LARGE SCALE GENOMIC DNA]</scope>
    <source>
        <strain evidence="2 3">ALL</strain>
    </source>
</reference>
<dbReference type="Proteomes" id="UP000298663">
    <property type="component" value="Unassembled WGS sequence"/>
</dbReference>
<sequence>MPVDFFGAGSVERSNGLVDGSRGLVLNVQAVHVLRYLLGFFHNLLSLQFALLLFQLSLNFLKALLRVDLRLGHLR</sequence>
<name>A0A4U5PB92_STECR</name>
<protein>
    <submittedName>
        <fullName evidence="2">Uncharacterized protein</fullName>
    </submittedName>
</protein>
<dbReference type="EMBL" id="AZBU02000002">
    <property type="protein sequence ID" value="TKR93629.1"/>
    <property type="molecule type" value="Genomic_DNA"/>
</dbReference>
<reference evidence="2 3" key="1">
    <citation type="journal article" date="2015" name="Genome Biol.">
        <title>Comparative genomics of Steinernema reveals deeply conserved gene regulatory networks.</title>
        <authorList>
            <person name="Dillman A.R."/>
            <person name="Macchietto M."/>
            <person name="Porter C.F."/>
            <person name="Rogers A."/>
            <person name="Williams B."/>
            <person name="Antoshechkin I."/>
            <person name="Lee M.M."/>
            <person name="Goodwin Z."/>
            <person name="Lu X."/>
            <person name="Lewis E.E."/>
            <person name="Goodrich-Blair H."/>
            <person name="Stock S.P."/>
            <person name="Adams B.J."/>
            <person name="Sternberg P.W."/>
            <person name="Mortazavi A."/>
        </authorList>
    </citation>
    <scope>NUCLEOTIDE SEQUENCE [LARGE SCALE GENOMIC DNA]</scope>
    <source>
        <strain evidence="2 3">ALL</strain>
    </source>
</reference>
<keyword evidence="1" id="KW-0812">Transmembrane</keyword>
<accession>A0A4U5PB92</accession>
<gene>
    <name evidence="2" type="ORF">L596_008045</name>
</gene>
<organism evidence="2 3">
    <name type="scientific">Steinernema carpocapsae</name>
    <name type="common">Entomopathogenic nematode</name>
    <dbReference type="NCBI Taxonomy" id="34508"/>
    <lineage>
        <taxon>Eukaryota</taxon>
        <taxon>Metazoa</taxon>
        <taxon>Ecdysozoa</taxon>
        <taxon>Nematoda</taxon>
        <taxon>Chromadorea</taxon>
        <taxon>Rhabditida</taxon>
        <taxon>Tylenchina</taxon>
        <taxon>Panagrolaimomorpha</taxon>
        <taxon>Strongyloidoidea</taxon>
        <taxon>Steinernematidae</taxon>
        <taxon>Steinernema</taxon>
    </lineage>
</organism>
<proteinExistence type="predicted"/>
<comment type="caution">
    <text evidence="2">The sequence shown here is derived from an EMBL/GenBank/DDBJ whole genome shotgun (WGS) entry which is preliminary data.</text>
</comment>